<dbReference type="InterPro" id="IPR029032">
    <property type="entry name" value="AhpD-like"/>
</dbReference>
<protein>
    <recommendedName>
        <fullName evidence="3">Dol-P-Man:Man(5)GlcNAc(2)-PP-Dol alpha-1,3-mannosyltransferase</fullName>
    </recommendedName>
</protein>
<dbReference type="PANTHER" id="PTHR28180:SF2">
    <property type="entry name" value="PEROXISOMAL PROTEIN 2"/>
    <property type="match status" value="1"/>
</dbReference>
<dbReference type="Proteomes" id="UP000473826">
    <property type="component" value="Unassembled WGS sequence"/>
</dbReference>
<evidence type="ECO:0000313" key="1">
    <source>
        <dbReference type="EMBL" id="TXT13274.1"/>
    </source>
</evidence>
<evidence type="ECO:0000313" key="2">
    <source>
        <dbReference type="Proteomes" id="UP000473826"/>
    </source>
</evidence>
<name>A0A7D8Z614_VANHU</name>
<gene>
    <name evidence="1" type="ORF">VHUM_00641</name>
</gene>
<dbReference type="Gene3D" id="1.20.1290.10">
    <property type="entry name" value="AhpD-like"/>
    <property type="match status" value="1"/>
</dbReference>
<dbReference type="AlphaFoldDB" id="A0A7D8Z614"/>
<organism evidence="1 2">
    <name type="scientific">Vanrija humicola</name>
    <name type="common">Yeast</name>
    <name type="synonym">Cryptococcus humicola</name>
    <dbReference type="NCBI Taxonomy" id="5417"/>
    <lineage>
        <taxon>Eukaryota</taxon>
        <taxon>Fungi</taxon>
        <taxon>Dikarya</taxon>
        <taxon>Basidiomycota</taxon>
        <taxon>Agaricomycotina</taxon>
        <taxon>Tremellomycetes</taxon>
        <taxon>Trichosporonales</taxon>
        <taxon>Trichosporonaceae</taxon>
        <taxon>Vanrija</taxon>
    </lineage>
</organism>
<keyword evidence="2" id="KW-1185">Reference proteome</keyword>
<sequence length="285" mass="29763">MATAAAVKLSPALKALIAAPHARGEALSAPARQVTTALFDRLRNRGEAGGVGRETWLSVGSAVLFTVNAPDAVTALYNYAAEGEGVQGKVEVAAIMREIGLKCISFNGIPKTINNLNFLYDHLSADVQAGLSKEPQRQPHDIAALYKRGLGLWDGIYEPHSAKLISKLSASHPDLAVHILNSHYGPLLSDPAGPALPGAFKLGRVLTSVVAIAALRAQTGVGPQVTSHVFGLKKALLPGGGGEGSTLQGQEWLTSDEGVTWILESVDDATAVVRDGATRNRAASL</sequence>
<comment type="caution">
    <text evidence="1">The sequence shown here is derived from an EMBL/GenBank/DDBJ whole genome shotgun (WGS) entry which is preliminary data.</text>
</comment>
<dbReference type="PANTHER" id="PTHR28180">
    <property type="entry name" value="CONSERVED MITOCHONDRIAL PROTEIN-RELATED"/>
    <property type="match status" value="1"/>
</dbReference>
<dbReference type="InterPro" id="IPR052999">
    <property type="entry name" value="PTS1_Protein"/>
</dbReference>
<proteinExistence type="predicted"/>
<evidence type="ECO:0008006" key="3">
    <source>
        <dbReference type="Google" id="ProtNLM"/>
    </source>
</evidence>
<dbReference type="SUPFAM" id="SSF69118">
    <property type="entry name" value="AhpD-like"/>
    <property type="match status" value="1"/>
</dbReference>
<accession>A0A7D8Z614</accession>
<dbReference type="EMBL" id="QKWK01000002">
    <property type="protein sequence ID" value="TXT13274.1"/>
    <property type="molecule type" value="Genomic_DNA"/>
</dbReference>
<dbReference type="OrthoDB" id="5392202at2759"/>
<reference evidence="1 2" key="1">
    <citation type="journal article" date="2019" name="PLoS Genet.">
        <title>Convergent evolution of linked mating-type loci in basidiomycete fungi.</title>
        <authorList>
            <person name="Sun S."/>
            <person name="Coelho M.A."/>
            <person name="Heitman J."/>
            <person name="Nowrousian M."/>
        </authorList>
    </citation>
    <scope>NUCLEOTIDE SEQUENCE [LARGE SCALE GENOMIC DNA]</scope>
    <source>
        <strain evidence="1 2">CBS 4282</strain>
    </source>
</reference>